<evidence type="ECO:0000256" key="1">
    <source>
        <dbReference type="ARBA" id="ARBA00000402"/>
    </source>
</evidence>
<evidence type="ECO:0000256" key="2">
    <source>
        <dbReference type="ARBA" id="ARBA00001947"/>
    </source>
</evidence>
<evidence type="ECO:0000256" key="7">
    <source>
        <dbReference type="ARBA" id="ARBA00022723"/>
    </source>
</evidence>
<dbReference type="GeneID" id="90034837"/>
<feature type="domain" description="Metallo-beta-lactamase" evidence="11">
    <location>
        <begin position="422"/>
        <end position="616"/>
    </location>
</feature>
<keyword evidence="13" id="KW-1185">Reference proteome</keyword>
<dbReference type="InterPro" id="IPR047151">
    <property type="entry name" value="RNZ2-like"/>
</dbReference>
<dbReference type="PANTHER" id="PTHR12553:SF49">
    <property type="entry name" value="ZINC PHOSPHODIESTERASE ELAC PROTEIN 2"/>
    <property type="match status" value="1"/>
</dbReference>
<dbReference type="SMART" id="SM00849">
    <property type="entry name" value="Lactamase_B"/>
    <property type="match status" value="1"/>
</dbReference>
<evidence type="ECO:0000256" key="8">
    <source>
        <dbReference type="ARBA" id="ARBA00022759"/>
    </source>
</evidence>
<keyword evidence="8" id="KW-0255">Endonuclease</keyword>
<comment type="caution">
    <text evidence="12">The sequence shown here is derived from an EMBL/GenBank/DDBJ whole genome shotgun (WGS) entry which is preliminary data.</text>
</comment>
<comment type="similarity">
    <text evidence="3">Belongs to the RNase Z family.</text>
</comment>
<evidence type="ECO:0000256" key="3">
    <source>
        <dbReference type="ARBA" id="ARBA00007823"/>
    </source>
</evidence>
<dbReference type="Proteomes" id="UP001498771">
    <property type="component" value="Unassembled WGS sequence"/>
</dbReference>
<dbReference type="EMBL" id="JBBJBU010000017">
    <property type="protein sequence ID" value="KAK7202472.1"/>
    <property type="molecule type" value="Genomic_DNA"/>
</dbReference>
<reference evidence="12 13" key="1">
    <citation type="submission" date="2024-03" db="EMBL/GenBank/DDBJ databases">
        <title>Genome-scale model development and genomic sequencing of the oleaginous clade Lipomyces.</title>
        <authorList>
            <consortium name="Lawrence Berkeley National Laboratory"/>
            <person name="Czajka J.J."/>
            <person name="Han Y."/>
            <person name="Kim J."/>
            <person name="Mondo S.J."/>
            <person name="Hofstad B.A."/>
            <person name="Robles A."/>
            <person name="Haridas S."/>
            <person name="Riley R."/>
            <person name="LaButti K."/>
            <person name="Pangilinan J."/>
            <person name="Andreopoulos W."/>
            <person name="Lipzen A."/>
            <person name="Yan J."/>
            <person name="Wang M."/>
            <person name="Ng V."/>
            <person name="Grigoriev I.V."/>
            <person name="Spatafora J.W."/>
            <person name="Magnuson J.K."/>
            <person name="Baker S.E."/>
            <person name="Pomraning K.R."/>
        </authorList>
    </citation>
    <scope>NUCLEOTIDE SEQUENCE [LARGE SCALE GENOMIC DNA]</scope>
    <source>
        <strain evidence="12 13">Phaff 52-87</strain>
    </source>
</reference>
<name>A0ABR1EY99_9ASCO</name>
<evidence type="ECO:0000256" key="10">
    <source>
        <dbReference type="ARBA" id="ARBA00022833"/>
    </source>
</evidence>
<dbReference type="RefSeq" id="XP_064765505.1">
    <property type="nucleotide sequence ID" value="XM_064909325.1"/>
</dbReference>
<evidence type="ECO:0000313" key="13">
    <source>
        <dbReference type="Proteomes" id="UP001498771"/>
    </source>
</evidence>
<dbReference type="SUPFAM" id="SSF56281">
    <property type="entry name" value="Metallo-hydrolase/oxidoreductase"/>
    <property type="match status" value="1"/>
</dbReference>
<dbReference type="PANTHER" id="PTHR12553">
    <property type="entry name" value="ZINC PHOSPHODIESTERASE ELAC PROTEIN 2"/>
    <property type="match status" value="1"/>
</dbReference>
<dbReference type="InterPro" id="IPR001279">
    <property type="entry name" value="Metallo-B-lactamas"/>
</dbReference>
<organism evidence="12 13">
    <name type="scientific">Myxozyma melibiosi</name>
    <dbReference type="NCBI Taxonomy" id="54550"/>
    <lineage>
        <taxon>Eukaryota</taxon>
        <taxon>Fungi</taxon>
        <taxon>Dikarya</taxon>
        <taxon>Ascomycota</taxon>
        <taxon>Saccharomycotina</taxon>
        <taxon>Lipomycetes</taxon>
        <taxon>Lipomycetales</taxon>
        <taxon>Lipomycetaceae</taxon>
        <taxon>Myxozyma</taxon>
    </lineage>
</organism>
<accession>A0ABR1EY99</accession>
<keyword evidence="10" id="KW-0862">Zinc</keyword>
<evidence type="ECO:0000256" key="9">
    <source>
        <dbReference type="ARBA" id="ARBA00022801"/>
    </source>
</evidence>
<comment type="cofactor">
    <cofactor evidence="2">
        <name>Zn(2+)</name>
        <dbReference type="ChEBI" id="CHEBI:29105"/>
    </cofactor>
</comment>
<gene>
    <name evidence="12" type="ORF">BZA70DRAFT_101817</name>
</gene>
<keyword evidence="9" id="KW-0378">Hydrolase</keyword>
<dbReference type="Gene3D" id="3.60.15.10">
    <property type="entry name" value="Ribonuclease Z/Hydroxyacylglutathione hydrolase-like"/>
    <property type="match status" value="2"/>
</dbReference>
<dbReference type="Pfam" id="PF12706">
    <property type="entry name" value="Lactamase_B_2"/>
    <property type="match status" value="1"/>
</dbReference>
<sequence length="686" mass="74937">MKIRIASYPSRDNPSCLLALSTGGKRTILIGRICEGAQRLYASTKDLTLGDVKAIYLTGSSRSAQDYSESISGLATFLSAAGQERSRKELRSEEVLIYGGAGVKHGLASLRAVEFRTQVQASVRRVRDDDVLVDEGVTFTVIEIAEESEVEDESGVVDGVLQNLFSSEVRDYDGSPPSPIPEIMRSHSRSSVSCSYSYIIEPHAAPAQFDATRAMSLGVPAGKALGDLRRGVPWSANGVHVTREMVMRETATPGVIAVVDVPDGRCVDRLIERFSGVQREVALSVFILGRDTSLCSSPQFKNLIDTIGAKENIVCSAVFGPSFSLDGAARLRSKLVHLAPEVFTWWRKAERQECGIVAKNGRVGSGGRIEVVGSEYLITSERERESEMLFTDDKVTEESREQEEVEVICLGTGSFMPSKYKNVTSTLVTDPTSQTSILLDCSESALAGILRAYGFDERKAADAVRKVRVLVVSHMHSDHVLGVIIFVQRWIGLRKEEGRLYVVGPGPLRTLLAEWGFLSTSEIEFRDANEFLTEGGKELTADLKIATTKADHGTKYSPSYSAVLTLPHDIKVAYSGDTRPNRTFAALARGATVLVHESTFADDRAADAVAKLHCTHAEAVAVAREVDAQLTVLTHVSPRYPVLMEVKNEDEKSRIVMGMDGMRVRTSQAEDLASSQRSWREHLDGG</sequence>
<comment type="catalytic activity">
    <reaction evidence="1">
        <text>Endonucleolytic cleavage of RNA, removing extra 3' nucleotides from tRNA precursor, generating 3' termini of tRNAs. A 3'-hydroxy group is left at the tRNA terminus and a 5'-phosphoryl group is left at the trailer molecule.</text>
        <dbReference type="EC" id="3.1.26.11"/>
    </reaction>
</comment>
<dbReference type="InterPro" id="IPR036866">
    <property type="entry name" value="RibonucZ/Hydroxyglut_hydro"/>
</dbReference>
<proteinExistence type="inferred from homology"/>
<keyword evidence="5" id="KW-0819">tRNA processing</keyword>
<evidence type="ECO:0000256" key="5">
    <source>
        <dbReference type="ARBA" id="ARBA00022694"/>
    </source>
</evidence>
<dbReference type="EC" id="3.1.26.11" evidence="4"/>
<keyword evidence="7" id="KW-0479">Metal-binding</keyword>
<protein>
    <recommendedName>
        <fullName evidence="4">ribonuclease Z</fullName>
        <ecNumber evidence="4">3.1.26.11</ecNumber>
    </recommendedName>
</protein>
<evidence type="ECO:0000256" key="4">
    <source>
        <dbReference type="ARBA" id="ARBA00012477"/>
    </source>
</evidence>
<evidence type="ECO:0000313" key="12">
    <source>
        <dbReference type="EMBL" id="KAK7202472.1"/>
    </source>
</evidence>
<evidence type="ECO:0000256" key="6">
    <source>
        <dbReference type="ARBA" id="ARBA00022722"/>
    </source>
</evidence>
<evidence type="ECO:0000259" key="11">
    <source>
        <dbReference type="SMART" id="SM00849"/>
    </source>
</evidence>
<keyword evidence="6" id="KW-0540">Nuclease</keyword>